<keyword evidence="11" id="KW-1185">Reference proteome</keyword>
<dbReference type="OrthoDB" id="444119at2759"/>
<keyword evidence="5 8" id="KW-1133">Transmembrane helix</keyword>
<dbReference type="EMBL" id="UXSR01000196">
    <property type="protein sequence ID" value="VDD75524.1"/>
    <property type="molecule type" value="Genomic_DNA"/>
</dbReference>
<dbReference type="Pfam" id="PF20519">
    <property type="entry name" value="Polycystin_dom"/>
    <property type="match status" value="1"/>
</dbReference>
<dbReference type="Proteomes" id="UP000267029">
    <property type="component" value="Unassembled WGS sequence"/>
</dbReference>
<reference evidence="10 11" key="1">
    <citation type="submission" date="2018-10" db="EMBL/GenBank/DDBJ databases">
        <authorList>
            <consortium name="Pathogen Informatics"/>
        </authorList>
    </citation>
    <scope>NUCLEOTIDE SEQUENCE [LARGE SCALE GENOMIC DNA]</scope>
</reference>
<feature type="transmembrane region" description="Helical" evidence="8">
    <location>
        <begin position="1307"/>
        <end position="1325"/>
    </location>
</feature>
<feature type="transmembrane region" description="Helical" evidence="8">
    <location>
        <begin position="737"/>
        <end position="761"/>
    </location>
</feature>
<comment type="caution">
    <text evidence="7">Lacks conserved residue(s) required for the propagation of feature annotation.</text>
</comment>
<evidence type="ECO:0000313" key="11">
    <source>
        <dbReference type="Proteomes" id="UP000267029"/>
    </source>
</evidence>
<dbReference type="GO" id="GO:0050982">
    <property type="term" value="P:detection of mechanical stimulus"/>
    <property type="evidence" value="ECO:0007669"/>
    <property type="project" value="TreeGrafter"/>
</dbReference>
<evidence type="ECO:0000256" key="4">
    <source>
        <dbReference type="ARBA" id="ARBA00022729"/>
    </source>
</evidence>
<feature type="transmembrane region" description="Helical" evidence="8">
    <location>
        <begin position="897"/>
        <end position="921"/>
    </location>
</feature>
<accession>A0A3P6GNZ8</accession>
<gene>
    <name evidence="10" type="ORF">MCOS_LOCUS1527</name>
</gene>
<dbReference type="SUPFAM" id="SSF49723">
    <property type="entry name" value="Lipase/lipooxygenase domain (PLAT/LH2 domain)"/>
    <property type="match status" value="1"/>
</dbReference>
<proteinExistence type="inferred from homology"/>
<evidence type="ECO:0000259" key="9">
    <source>
        <dbReference type="PROSITE" id="PS50095"/>
    </source>
</evidence>
<evidence type="ECO:0000256" key="5">
    <source>
        <dbReference type="ARBA" id="ARBA00022989"/>
    </source>
</evidence>
<evidence type="ECO:0000313" key="10">
    <source>
        <dbReference type="EMBL" id="VDD75524.1"/>
    </source>
</evidence>
<dbReference type="InterPro" id="IPR001024">
    <property type="entry name" value="PLAT/LH2_dom"/>
</dbReference>
<feature type="transmembrane region" description="Helical" evidence="8">
    <location>
        <begin position="1173"/>
        <end position="1195"/>
    </location>
</feature>
<dbReference type="STRING" id="53468.A0A3P6GNZ8"/>
<evidence type="ECO:0000256" key="8">
    <source>
        <dbReference type="SAM" id="Phobius"/>
    </source>
</evidence>
<feature type="transmembrane region" description="Helical" evidence="8">
    <location>
        <begin position="767"/>
        <end position="784"/>
    </location>
</feature>
<feature type="transmembrane region" description="Helical" evidence="8">
    <location>
        <begin position="589"/>
        <end position="609"/>
    </location>
</feature>
<keyword evidence="3 8" id="KW-0812">Transmembrane</keyword>
<dbReference type="Gene3D" id="2.60.220.50">
    <property type="match status" value="1"/>
</dbReference>
<dbReference type="PANTHER" id="PTHR10877:SF150">
    <property type="entry name" value="REJ DOMAIN-CONTAINING PROTEIN"/>
    <property type="match status" value="1"/>
</dbReference>
<evidence type="ECO:0000256" key="2">
    <source>
        <dbReference type="ARBA" id="ARBA00007200"/>
    </source>
</evidence>
<dbReference type="Pfam" id="PF01825">
    <property type="entry name" value="GPS"/>
    <property type="match status" value="1"/>
</dbReference>
<dbReference type="GO" id="GO:0005262">
    <property type="term" value="F:calcium channel activity"/>
    <property type="evidence" value="ECO:0007669"/>
    <property type="project" value="TreeGrafter"/>
</dbReference>
<dbReference type="PANTHER" id="PTHR10877">
    <property type="entry name" value="POLYCYSTIN FAMILY MEMBER"/>
    <property type="match status" value="1"/>
</dbReference>
<comment type="similarity">
    <text evidence="2">Belongs to the polycystin family.</text>
</comment>
<name>A0A3P6GNZ8_MESCO</name>
<dbReference type="InterPro" id="IPR051223">
    <property type="entry name" value="Polycystin"/>
</dbReference>
<comment type="subcellular location">
    <subcellularLocation>
        <location evidence="1">Membrane</location>
        <topology evidence="1">Multi-pass membrane protein</topology>
    </subcellularLocation>
</comment>
<dbReference type="InterPro" id="IPR046791">
    <property type="entry name" value="Polycystin_dom"/>
</dbReference>
<keyword evidence="6 8" id="KW-0472">Membrane</keyword>
<dbReference type="Gene3D" id="2.60.60.20">
    <property type="entry name" value="PLAT/LH2 domain"/>
    <property type="match status" value="1"/>
</dbReference>
<evidence type="ECO:0000256" key="3">
    <source>
        <dbReference type="ARBA" id="ARBA00022692"/>
    </source>
</evidence>
<dbReference type="Pfam" id="PF01477">
    <property type="entry name" value="PLAT"/>
    <property type="match status" value="1"/>
</dbReference>
<dbReference type="PROSITE" id="PS50095">
    <property type="entry name" value="PLAT"/>
    <property type="match status" value="1"/>
</dbReference>
<dbReference type="Pfam" id="PF08016">
    <property type="entry name" value="PKD_channel"/>
    <property type="match status" value="1"/>
</dbReference>
<feature type="transmembrane region" description="Helical" evidence="8">
    <location>
        <begin position="629"/>
        <end position="652"/>
    </location>
</feature>
<evidence type="ECO:0000256" key="6">
    <source>
        <dbReference type="ARBA" id="ARBA00023136"/>
    </source>
</evidence>
<protein>
    <recommendedName>
        <fullName evidence="9">PLAT domain-containing protein</fullName>
    </recommendedName>
</protein>
<dbReference type="InterPro" id="IPR000203">
    <property type="entry name" value="GPS"/>
</dbReference>
<dbReference type="SMART" id="SM00308">
    <property type="entry name" value="LH2"/>
    <property type="match status" value="1"/>
</dbReference>
<feature type="transmembrane region" description="Helical" evidence="8">
    <location>
        <begin position="1265"/>
        <end position="1287"/>
    </location>
</feature>
<feature type="transmembrane region" description="Helical" evidence="8">
    <location>
        <begin position="1215"/>
        <end position="1236"/>
    </location>
</feature>
<feature type="transmembrane region" description="Helical" evidence="8">
    <location>
        <begin position="353"/>
        <end position="370"/>
    </location>
</feature>
<sequence>MENIYSALAGSLQSLLVPQGQPVEFNVDDVGAMCYFRVQTSAVAMAKLPCGATDISIPDLTGQLLPYEDVVVMASSFRLLALLHRSFWMFCHRRRRRHQATPTNGGWPDESPDVLYPQLPAPQKAVDGSLIYQVLIMYKYVIDRDETNFVFQMKPKDMTACPQYLVVARHIYPPILEFPDKNGPFFWAMVPSSTLKCNPNSTAEELQRIYRLFIDSKTFSKFKADAVERSKNERLRIDEVNTFYIGYRQLTLGELNQYDGDTSPPVPYRFTDQINVTAAVTAALPACLYFTVGDAEWANTTCTVLPSSTPEETLCECNHLTSFATQWKFLTNEMDFTYAFSKTDFQRDFTVCATQLFLIIVFLAAFIWAARKDAAECEKASCLSFHSQDEYFYEVAVATGSQPFAGTKSTVCFQLSGDRGNTMPRILVGGGCGGGDGNHEGFQARHVNRFLLATSRHRSVLLCWISSLGKLTAIRLWHNNRGKGNQASWFCERVSVDDLQTNERSLFTVNKWFGVDEDDGSVSCYWQFIVFDRKSLQLDRVIPAAGNPNHLKCGYRFKKRFRKDLYNNHLWLSVTLRGVPSNFSSVERLGCCLLFLHFVMLISCLFYRSDGPFTLKNRMDLTRSIASIRVIRALIVQTLLSALAVGCVEICFRKVRPRLGHAFFVRSAVEEFLDEDLDEIQQASSGDGCIEGTGDGPPVSEEAVGTTSSVKTEDTSDWKKFSCRVLSQWTFPCKMRIVIWIFVVACIFTAATVTAMWGLALNAEACSHWLATLVGSFAIDFLILQPIKVRRFVCVHLLMRLSLSTCRRVNVHIVILIAVWNSLRCDVDCCETTIGRTAEGVALVSALKHRYQLKHGQERKHKEEATTLVSPRAFLIKPPDEVAIAVARAHRAKRKRLLRVVCEFALLFAFLTSILIVAVHVHADGGDAIKTSLKAHFVNWAFFDITSVDDVWDWIERDFIRSLHAGKWYNGDPPVGQFGFLNDRANRIMGYATMRQIRVKPGLCSVPLELKATTPRCFGQYSRSRRDMSWHPIGWGWSDQTQLDATEYQKLEYAFNYTAEDTLNSLVYQGRINAYDGGGYLYKFIGDDKTLISDIRSLRSLKWIDALTRAVLIEIAVYNPASQLFAEVLIAFELPGNRAVTPSCEVQIANLMAFQVTGVNVILQLWKVRHFCSAYLLLLLLLLIVSIVLLTHLTVTTINSAYKNGWSYFLSVRTWVKVIVIVGSIAAAAVFTFIVMETKELTKVFYRSNGNGYTNLQYVMRLSRVLDFLLAGVVFFANLLVMDVFRFHRTIGLLFRVLNYASLDLKIFFSIFSIVFSAFAISFFLLSRFTVEDFKNLLISAETNLQLVLGAFDFSELYDREPVIGRIFFFFFTVFMIFIMTSMFVALLNESLDGVRGRQAPDGGNAGGGSGGDDDEELMGFILASALQDLGLAKRFQWARVYVEQRMNASHPGYSEGLCVDYTRDLDETLENMAEAVEKFAEVVQKHYL</sequence>
<organism evidence="10 11">
    <name type="scientific">Mesocestoides corti</name>
    <name type="common">Flatworm</name>
    <dbReference type="NCBI Taxonomy" id="53468"/>
    <lineage>
        <taxon>Eukaryota</taxon>
        <taxon>Metazoa</taxon>
        <taxon>Spiralia</taxon>
        <taxon>Lophotrochozoa</taxon>
        <taxon>Platyhelminthes</taxon>
        <taxon>Cestoda</taxon>
        <taxon>Eucestoda</taxon>
        <taxon>Cyclophyllidea</taxon>
        <taxon>Mesocestoididae</taxon>
        <taxon>Mesocestoides</taxon>
    </lineage>
</organism>
<dbReference type="InterPro" id="IPR046338">
    <property type="entry name" value="GAIN_dom_sf"/>
</dbReference>
<dbReference type="InterPro" id="IPR013122">
    <property type="entry name" value="PKD1_2_channel"/>
</dbReference>
<feature type="domain" description="PLAT" evidence="9">
    <location>
        <begin position="391"/>
        <end position="527"/>
    </location>
</feature>
<dbReference type="InterPro" id="IPR036392">
    <property type="entry name" value="PLAT/LH2_dom_sf"/>
</dbReference>
<feature type="transmembrane region" description="Helical" evidence="8">
    <location>
        <begin position="1367"/>
        <end position="1388"/>
    </location>
</feature>
<dbReference type="GO" id="GO:0016020">
    <property type="term" value="C:membrane"/>
    <property type="evidence" value="ECO:0007669"/>
    <property type="project" value="UniProtKB-SubCell"/>
</dbReference>
<evidence type="ECO:0000256" key="7">
    <source>
        <dbReference type="PROSITE-ProRule" id="PRU00152"/>
    </source>
</evidence>
<evidence type="ECO:0000256" key="1">
    <source>
        <dbReference type="ARBA" id="ARBA00004141"/>
    </source>
</evidence>
<keyword evidence="4" id="KW-0732">Signal</keyword>